<evidence type="ECO:0000313" key="7">
    <source>
        <dbReference type="RefSeq" id="XP_022095544.1"/>
    </source>
</evidence>
<dbReference type="InterPro" id="IPR024977">
    <property type="entry name" value="Apc4-like_WD40_dom"/>
</dbReference>
<feature type="repeat" description="WD" evidence="3">
    <location>
        <begin position="126"/>
        <end position="167"/>
    </location>
</feature>
<dbReference type="Pfam" id="PF12894">
    <property type="entry name" value="ANAPC4_WD40"/>
    <property type="match status" value="1"/>
</dbReference>
<gene>
    <name evidence="6 7" type="primary">LOC110981867</name>
</gene>
<dbReference type="SUPFAM" id="SSF50978">
    <property type="entry name" value="WD40 repeat-like"/>
    <property type="match status" value="1"/>
</dbReference>
<keyword evidence="2" id="KW-0677">Repeat</keyword>
<dbReference type="PROSITE" id="PS50082">
    <property type="entry name" value="WD_REPEATS_2"/>
    <property type="match status" value="3"/>
</dbReference>
<dbReference type="AlphaFoldDB" id="A0A8B7YQJ8"/>
<dbReference type="PROSITE" id="PS00678">
    <property type="entry name" value="WD_REPEATS_1"/>
    <property type="match status" value="1"/>
</dbReference>
<evidence type="ECO:0000313" key="6">
    <source>
        <dbReference type="RefSeq" id="XP_022095543.1"/>
    </source>
</evidence>
<protein>
    <submittedName>
        <fullName evidence="6 7">Uncharacterized protein LOC110981867</fullName>
    </submittedName>
</protein>
<dbReference type="PANTHER" id="PTHR47822">
    <property type="entry name" value="CARBOHYDRATE BINDING DOMAIN CONTAINING PROTEIN"/>
    <property type="match status" value="1"/>
</dbReference>
<dbReference type="RefSeq" id="XP_022095543.1">
    <property type="nucleotide sequence ID" value="XM_022239851.1"/>
</dbReference>
<feature type="domain" description="Anaphase-promoting complex subunit 4-like WD40" evidence="4">
    <location>
        <begin position="45"/>
        <end position="81"/>
    </location>
</feature>
<dbReference type="OrthoDB" id="361494at2759"/>
<evidence type="ECO:0000256" key="3">
    <source>
        <dbReference type="PROSITE-ProRule" id="PRU00221"/>
    </source>
</evidence>
<dbReference type="Gene3D" id="2.130.10.10">
    <property type="entry name" value="YVTN repeat-like/Quinoprotein amine dehydrogenase"/>
    <property type="match status" value="3"/>
</dbReference>
<proteinExistence type="predicted"/>
<dbReference type="InterPro" id="IPR001680">
    <property type="entry name" value="WD40_rpt"/>
</dbReference>
<dbReference type="GeneID" id="110981867"/>
<evidence type="ECO:0000259" key="4">
    <source>
        <dbReference type="Pfam" id="PF12894"/>
    </source>
</evidence>
<dbReference type="RefSeq" id="XP_022095544.1">
    <property type="nucleotide sequence ID" value="XM_022239852.1"/>
</dbReference>
<dbReference type="Pfam" id="PF00400">
    <property type="entry name" value="WD40"/>
    <property type="match status" value="3"/>
</dbReference>
<dbReference type="InterPro" id="IPR019775">
    <property type="entry name" value="WD40_repeat_CS"/>
</dbReference>
<evidence type="ECO:0000256" key="2">
    <source>
        <dbReference type="ARBA" id="ARBA00022737"/>
    </source>
</evidence>
<dbReference type="OMA" id="VHEIKLF"/>
<sequence>MARRRLEAAIRAGRAIDSEQSKSQGTFTKLISLHDVDITDYFAGVYSLQFSHDGELLAVGCGNGGVLLYSTQTGELVKTLHKGGRMELPVMGLSFHPEHKNELVSVGADGNINVWDTEEAKKKMFNKEKNNEINAIDFSLDGDVYATAGKDLCVRLYDAQTNELLLMYEGSNQLRLESEDENDLGHGRRIFALKFHPDDNNIFVTGGWDNCLKIWDKRTSHGVQGTIGGPHVCGNGIDIKAGKILTASWVASSALQQWDLAAGRLEQSIPLSGTDKRGEFLYCAQFCDNNVVLAGGSGTCNAQAIDRATNRLIGRVDLDGKAVQALDSTDGGRFIAVGGSAPVVKLAQLV</sequence>
<keyword evidence="1 3" id="KW-0853">WD repeat</keyword>
<feature type="repeat" description="WD" evidence="3">
    <location>
        <begin position="183"/>
        <end position="225"/>
    </location>
</feature>
<name>A0A8B7YQJ8_ACAPL</name>
<evidence type="ECO:0000313" key="5">
    <source>
        <dbReference type="Proteomes" id="UP000694845"/>
    </source>
</evidence>
<feature type="repeat" description="WD" evidence="3">
    <location>
        <begin position="90"/>
        <end position="125"/>
    </location>
</feature>
<keyword evidence="5" id="KW-1185">Reference proteome</keyword>
<dbReference type="KEGG" id="aplc:110981867"/>
<dbReference type="InterPro" id="IPR036322">
    <property type="entry name" value="WD40_repeat_dom_sf"/>
</dbReference>
<organism evidence="5 6">
    <name type="scientific">Acanthaster planci</name>
    <name type="common">Crown-of-thorns starfish</name>
    <dbReference type="NCBI Taxonomy" id="133434"/>
    <lineage>
        <taxon>Eukaryota</taxon>
        <taxon>Metazoa</taxon>
        <taxon>Echinodermata</taxon>
        <taxon>Eleutherozoa</taxon>
        <taxon>Asterozoa</taxon>
        <taxon>Asteroidea</taxon>
        <taxon>Valvatacea</taxon>
        <taxon>Valvatida</taxon>
        <taxon>Acanthasteridae</taxon>
        <taxon>Acanthaster</taxon>
    </lineage>
</organism>
<accession>A0A8B7YQJ8</accession>
<evidence type="ECO:0000256" key="1">
    <source>
        <dbReference type="ARBA" id="ARBA00022574"/>
    </source>
</evidence>
<dbReference type="PANTHER" id="PTHR47822:SF3">
    <property type="entry name" value="ANAPHASE-PROMOTING COMPLEX SUBUNIT 4-LIKE WD40 DOMAIN-CONTAINING PROTEIN"/>
    <property type="match status" value="1"/>
</dbReference>
<dbReference type="SMART" id="SM00320">
    <property type="entry name" value="WD40"/>
    <property type="match status" value="5"/>
</dbReference>
<dbReference type="PROSITE" id="PS50294">
    <property type="entry name" value="WD_REPEATS_REGION"/>
    <property type="match status" value="1"/>
</dbReference>
<reference evidence="6 7" key="1">
    <citation type="submission" date="2025-04" db="UniProtKB">
        <authorList>
            <consortium name="RefSeq"/>
        </authorList>
    </citation>
    <scope>IDENTIFICATION</scope>
</reference>
<dbReference type="InterPro" id="IPR015943">
    <property type="entry name" value="WD40/YVTN_repeat-like_dom_sf"/>
</dbReference>
<dbReference type="Proteomes" id="UP000694845">
    <property type="component" value="Unplaced"/>
</dbReference>